<dbReference type="NCBIfam" id="TIGR00829">
    <property type="entry name" value="FRU"/>
    <property type="match status" value="1"/>
</dbReference>
<keyword evidence="10 12" id="KW-1133">Transmembrane helix</keyword>
<dbReference type="NCBIfam" id="TIGR01427">
    <property type="entry name" value="PTS_IIC_fructo"/>
    <property type="match status" value="1"/>
</dbReference>
<dbReference type="InterPro" id="IPR003501">
    <property type="entry name" value="PTS_EIIB_2/3"/>
</dbReference>
<keyword evidence="4" id="KW-0597">Phosphoprotein</keyword>
<dbReference type="PANTHER" id="PTHR30505">
    <property type="entry name" value="FRUCTOSE-LIKE PERMEASE"/>
    <property type="match status" value="1"/>
</dbReference>
<keyword evidence="17" id="KW-1185">Reference proteome</keyword>
<dbReference type="SUPFAM" id="SSF52794">
    <property type="entry name" value="PTS system IIB component-like"/>
    <property type="match status" value="1"/>
</dbReference>
<feature type="transmembrane region" description="Helical" evidence="12">
    <location>
        <begin position="405"/>
        <end position="427"/>
    </location>
</feature>
<dbReference type="InterPro" id="IPR036095">
    <property type="entry name" value="PTS_EIIB-like_sf"/>
</dbReference>
<dbReference type="SUPFAM" id="SSF55804">
    <property type="entry name" value="Phoshotransferase/anion transport protein"/>
    <property type="match status" value="1"/>
</dbReference>
<reference evidence="16 17" key="2">
    <citation type="submission" date="2023-06" db="EMBL/GenBank/DDBJ databases">
        <authorList>
            <person name="Zeman M."/>
            <person name="Kubasova T."/>
            <person name="Jahodarova E."/>
            <person name="Nykrynova M."/>
            <person name="Rychlik I."/>
        </authorList>
    </citation>
    <scope>NUCLEOTIDE SEQUENCE [LARGE SCALE GENOMIC DNA]</scope>
    <source>
        <strain evidence="16 17">ET341</strain>
    </source>
</reference>
<protein>
    <submittedName>
        <fullName evidence="16">Fructose-specific PTS transporter subunit EIIC</fullName>
    </submittedName>
</protein>
<keyword evidence="9" id="KW-0418">Kinase</keyword>
<dbReference type="InterPro" id="IPR013014">
    <property type="entry name" value="PTS_EIIC_2"/>
</dbReference>
<feature type="transmembrane region" description="Helical" evidence="12">
    <location>
        <begin position="374"/>
        <end position="393"/>
    </location>
</feature>
<dbReference type="InterPro" id="IPR006327">
    <property type="entry name" value="PTS_IIC_fruc"/>
</dbReference>
<dbReference type="InterPro" id="IPR050864">
    <property type="entry name" value="Bacterial_PTS_Sugar_Transport"/>
</dbReference>
<feature type="transmembrane region" description="Helical" evidence="12">
    <location>
        <begin position="439"/>
        <end position="459"/>
    </location>
</feature>
<dbReference type="PROSITE" id="PS00372">
    <property type="entry name" value="PTS_EIIA_TYPE_2_HIS"/>
    <property type="match status" value="1"/>
</dbReference>
<dbReference type="PROSITE" id="PS51104">
    <property type="entry name" value="PTS_EIIC_TYPE_2"/>
    <property type="match status" value="1"/>
</dbReference>
<keyword evidence="6" id="KW-0808">Transferase</keyword>
<name>A0ABT7UJE0_9FIRM</name>
<evidence type="ECO:0000259" key="13">
    <source>
        <dbReference type="PROSITE" id="PS51094"/>
    </source>
</evidence>
<keyword evidence="2" id="KW-0813">Transport</keyword>
<feature type="domain" description="PTS EIIA type-2" evidence="13">
    <location>
        <begin position="5"/>
        <end position="149"/>
    </location>
</feature>
<dbReference type="Gene3D" id="3.40.50.2300">
    <property type="match status" value="1"/>
</dbReference>
<gene>
    <name evidence="16" type="ORF">QUV98_04710</name>
</gene>
<feature type="transmembrane region" description="Helical" evidence="12">
    <location>
        <begin position="291"/>
        <end position="311"/>
    </location>
</feature>
<accession>A0ABT7UJE0</accession>
<evidence type="ECO:0000259" key="14">
    <source>
        <dbReference type="PROSITE" id="PS51099"/>
    </source>
</evidence>
<dbReference type="PROSITE" id="PS51094">
    <property type="entry name" value="PTS_EIIA_TYPE_2"/>
    <property type="match status" value="1"/>
</dbReference>
<evidence type="ECO:0000256" key="8">
    <source>
        <dbReference type="ARBA" id="ARBA00022692"/>
    </source>
</evidence>
<feature type="domain" description="PTS EIIB type-2" evidence="14">
    <location>
        <begin position="165"/>
        <end position="260"/>
    </location>
</feature>
<dbReference type="RefSeq" id="WP_289527507.1">
    <property type="nucleotide sequence ID" value="NZ_JAUDCK010000011.1"/>
</dbReference>
<evidence type="ECO:0000256" key="2">
    <source>
        <dbReference type="ARBA" id="ARBA00022448"/>
    </source>
</evidence>
<keyword evidence="7" id="KW-0598">Phosphotransferase system</keyword>
<evidence type="ECO:0000256" key="9">
    <source>
        <dbReference type="ARBA" id="ARBA00022777"/>
    </source>
</evidence>
<keyword evidence="8 12" id="KW-0812">Transmembrane</keyword>
<dbReference type="InterPro" id="IPR002178">
    <property type="entry name" value="PTS_EIIA_type-2_dom"/>
</dbReference>
<evidence type="ECO:0000256" key="6">
    <source>
        <dbReference type="ARBA" id="ARBA00022679"/>
    </source>
</evidence>
<evidence type="ECO:0000259" key="15">
    <source>
        <dbReference type="PROSITE" id="PS51104"/>
    </source>
</evidence>
<evidence type="ECO:0000256" key="4">
    <source>
        <dbReference type="ARBA" id="ARBA00022553"/>
    </source>
</evidence>
<evidence type="ECO:0000256" key="1">
    <source>
        <dbReference type="ARBA" id="ARBA00004429"/>
    </source>
</evidence>
<evidence type="ECO:0000256" key="5">
    <source>
        <dbReference type="ARBA" id="ARBA00022597"/>
    </source>
</evidence>
<dbReference type="InterPro" id="IPR016152">
    <property type="entry name" value="PTrfase/Anion_transptr"/>
</dbReference>
<comment type="caution">
    <text evidence="16">The sequence shown here is derived from an EMBL/GenBank/DDBJ whole genome shotgun (WGS) entry which is preliminary data.</text>
</comment>
<evidence type="ECO:0000313" key="17">
    <source>
        <dbReference type="Proteomes" id="UP001529275"/>
    </source>
</evidence>
<feature type="transmembrane region" description="Helical" evidence="12">
    <location>
        <begin position="538"/>
        <end position="557"/>
    </location>
</feature>
<dbReference type="NCBIfam" id="TIGR00848">
    <property type="entry name" value="fruA"/>
    <property type="match status" value="1"/>
</dbReference>
<evidence type="ECO:0000256" key="10">
    <source>
        <dbReference type="ARBA" id="ARBA00022989"/>
    </source>
</evidence>
<organism evidence="16 17">
    <name type="scientific">Massilimicrobiota timonensis</name>
    <dbReference type="NCBI Taxonomy" id="1776392"/>
    <lineage>
        <taxon>Bacteria</taxon>
        <taxon>Bacillati</taxon>
        <taxon>Bacillota</taxon>
        <taxon>Erysipelotrichia</taxon>
        <taxon>Erysipelotrichales</taxon>
        <taxon>Erysipelotrichaceae</taxon>
        <taxon>Massilimicrobiota</taxon>
    </lineage>
</organism>
<evidence type="ECO:0000256" key="11">
    <source>
        <dbReference type="ARBA" id="ARBA00023136"/>
    </source>
</evidence>
<comment type="subcellular location">
    <subcellularLocation>
        <location evidence="1">Cell inner membrane</location>
        <topology evidence="1">Multi-pass membrane protein</topology>
    </subcellularLocation>
</comment>
<dbReference type="Gene3D" id="3.40.930.10">
    <property type="entry name" value="Mannitol-specific EII, Chain A"/>
    <property type="match status" value="1"/>
</dbReference>
<dbReference type="Proteomes" id="UP001529275">
    <property type="component" value="Unassembled WGS sequence"/>
</dbReference>
<feature type="transmembrane region" description="Helical" evidence="12">
    <location>
        <begin position="323"/>
        <end position="344"/>
    </location>
</feature>
<dbReference type="Pfam" id="PF02302">
    <property type="entry name" value="PTS_IIB"/>
    <property type="match status" value="1"/>
</dbReference>
<feature type="transmembrane region" description="Helical" evidence="12">
    <location>
        <begin position="577"/>
        <end position="597"/>
    </location>
</feature>
<keyword evidence="3" id="KW-1003">Cell membrane</keyword>
<feature type="domain" description="PTS EIIC type-2" evidence="15">
    <location>
        <begin position="283"/>
        <end position="605"/>
    </location>
</feature>
<dbReference type="PROSITE" id="PS51099">
    <property type="entry name" value="PTS_EIIB_TYPE_2"/>
    <property type="match status" value="1"/>
</dbReference>
<dbReference type="CDD" id="cd05569">
    <property type="entry name" value="PTS_IIB_fructose"/>
    <property type="match status" value="1"/>
</dbReference>
<sequence length="605" mass="67402">MNIKDLLKEDSIILNSNAKDKNEAIHEMVEKHFQCGHIKDKFVFEKAILEREKISSTGVGNLIAIPHAQSETVCYPSLVAMVNKNGIDYDALDQKPVSLFFMIAVPKDGGSQHLQILAQLCQMLMEEDMVKQLINSQDEQEFIHLLFQNMDTMKDQNVVQNNIDLVAVTACPTGIAHTYMAEKALIEKAKEMNISIKVETNGASGIQHKLTKEDIEKAKCVIVAADKKVEMERFQNKYVIQVPVTKAIDHTEELLKNALQQKAEIYHGKELYKESNEKGTRKIYQHLMNGISQIIPILMISGILMSLIPYLQNMDVDQEYLTIMYYIASLTINIAIPITSAFIGDSIAGKQGFVVSLISSIFLINVQGNIIEGILVGFIGGYLALGLSHLFSYLPKDLQSLTPNLFVPIIGTTILSFLIYMLAPYFIDYVSLLNQNLDSIVVVIIGAILGMMMSIDLGGPINKIAYSIGIIGIFTGRYDMMSAVMLAGMMPPLIIWLTMLTSKVFDQEDKQKKWSCLLNGLCFVSEVAIPYMKKYKSAVKYPCIIASSIAGALSMYFQCGQAFPHGGIWTIFLINNSIYFISSLIISLIIGTLLIVIMNKLKLKA</sequence>
<proteinExistence type="predicted"/>
<evidence type="ECO:0000256" key="3">
    <source>
        <dbReference type="ARBA" id="ARBA00022475"/>
    </source>
</evidence>
<dbReference type="EMBL" id="JAUDCK010000011">
    <property type="protein sequence ID" value="MDM8195615.1"/>
    <property type="molecule type" value="Genomic_DNA"/>
</dbReference>
<evidence type="ECO:0000256" key="7">
    <source>
        <dbReference type="ARBA" id="ARBA00022683"/>
    </source>
</evidence>
<dbReference type="InterPro" id="IPR003353">
    <property type="entry name" value="PTS_IIB_fruc"/>
</dbReference>
<dbReference type="PANTHER" id="PTHR30505:SF0">
    <property type="entry name" value="FRUCTOSE-LIKE PTS SYSTEM EIIBC COMPONENT-RELATED"/>
    <property type="match status" value="1"/>
</dbReference>
<evidence type="ECO:0000256" key="12">
    <source>
        <dbReference type="SAM" id="Phobius"/>
    </source>
</evidence>
<dbReference type="InterPro" id="IPR004715">
    <property type="entry name" value="PTS_IIA_fruc"/>
</dbReference>
<dbReference type="Pfam" id="PF00359">
    <property type="entry name" value="PTS_EIIA_2"/>
    <property type="match status" value="1"/>
</dbReference>
<dbReference type="CDD" id="cd00211">
    <property type="entry name" value="PTS_IIA_fru"/>
    <property type="match status" value="1"/>
</dbReference>
<evidence type="ECO:0000313" key="16">
    <source>
        <dbReference type="EMBL" id="MDM8195615.1"/>
    </source>
</evidence>
<keyword evidence="11 12" id="KW-0472">Membrane</keyword>
<dbReference type="InterPro" id="IPR013011">
    <property type="entry name" value="PTS_EIIB_2"/>
</dbReference>
<feature type="transmembrane region" description="Helical" evidence="12">
    <location>
        <begin position="480"/>
        <end position="500"/>
    </location>
</feature>
<keyword evidence="5" id="KW-0762">Sugar transport</keyword>
<reference evidence="17" key="1">
    <citation type="submission" date="2023-06" db="EMBL/GenBank/DDBJ databases">
        <title>Identification and characterization of horizontal gene transfer across gut microbiota members of farm animals based on homology search.</title>
        <authorList>
            <person name="Zeman M."/>
            <person name="Kubasova T."/>
            <person name="Jahodarova E."/>
            <person name="Nykrynova M."/>
            <person name="Rychlik I."/>
        </authorList>
    </citation>
    <scope>NUCLEOTIDE SEQUENCE [LARGE SCALE GENOMIC DNA]</scope>
    <source>
        <strain evidence="17">ET341</strain>
    </source>
</reference>